<sequence>MAMRCPRCRAIAKTRTSVELSLLVRRSYHQCQNMLCGYCFTSMTEIDGSLNQTQPAPGAMVPQEAFPRSHHGEDQLSLAL</sequence>
<proteinExistence type="predicted"/>
<evidence type="ECO:0000313" key="6">
    <source>
        <dbReference type="EMBL" id="RVE11718.1"/>
    </source>
</evidence>
<dbReference type="EMBL" id="CP056794">
    <property type="protein sequence ID" value="QLY99223.1"/>
    <property type="molecule type" value="Genomic_DNA"/>
</dbReference>
<feature type="domain" description="Zinc finger Ogr/Delta-type" evidence="2">
    <location>
        <begin position="4"/>
        <end position="47"/>
    </location>
</feature>
<dbReference type="EMBL" id="LDYI01000074">
    <property type="protein sequence ID" value="KPO13424.1"/>
    <property type="molecule type" value="Genomic_DNA"/>
</dbReference>
<dbReference type="PATRIC" id="fig|562.7813.peg.3128"/>
<gene>
    <name evidence="3" type="ORF">ACU57_09740</name>
    <name evidence="6" type="ORF">CIG67_15685</name>
    <name evidence="4" type="ORF">HEP30_010450</name>
    <name evidence="5" type="ORF">HV109_22800</name>
</gene>
<dbReference type="InterPro" id="IPR007684">
    <property type="entry name" value="Znf_Ogr/Delta"/>
</dbReference>
<dbReference type="Proteomes" id="UP000512182">
    <property type="component" value="Chromosome"/>
</dbReference>
<dbReference type="AlphaFoldDB" id="A0A0N8IW17"/>
<evidence type="ECO:0000313" key="5">
    <source>
        <dbReference type="EMBL" id="QLY99223.1"/>
    </source>
</evidence>
<dbReference type="EMBL" id="JABWMK020000013">
    <property type="protein sequence ID" value="MBB2466521.1"/>
    <property type="molecule type" value="Genomic_DNA"/>
</dbReference>
<dbReference type="Proteomes" id="UP000050556">
    <property type="component" value="Unassembled WGS sequence"/>
</dbReference>
<reference evidence="6 8" key="2">
    <citation type="submission" date="2017-08" db="EMBL/GenBank/DDBJ databases">
        <title>Sequencing of Escherichia coli CCPM 6219.</title>
        <authorList>
            <person name="Liu S.-L."/>
            <person name="Zhou Y.-J."/>
            <person name="Zhao M.-F."/>
        </authorList>
    </citation>
    <scope>NUCLEOTIDE SEQUENCE [LARGE SCALE GENOMIC DNA]</scope>
    <source>
        <strain evidence="6 8">CCPM 6219</strain>
    </source>
</reference>
<evidence type="ECO:0000313" key="3">
    <source>
        <dbReference type="EMBL" id="KPO13424.1"/>
    </source>
</evidence>
<evidence type="ECO:0000313" key="4">
    <source>
        <dbReference type="EMBL" id="MBB2466521.1"/>
    </source>
</evidence>
<evidence type="ECO:0000259" key="2">
    <source>
        <dbReference type="Pfam" id="PF04606"/>
    </source>
</evidence>
<dbReference type="EMBL" id="NPIM01000142">
    <property type="protein sequence ID" value="RVE11718.1"/>
    <property type="molecule type" value="Genomic_DNA"/>
</dbReference>
<protein>
    <submittedName>
        <fullName evidence="4">Ogr/Delta-like zinc finger family protein</fullName>
    </submittedName>
</protein>
<name>A0A0N8IW17_ECOLX</name>
<dbReference type="Proteomes" id="UP000288459">
    <property type="component" value="Unassembled WGS sequence"/>
</dbReference>
<evidence type="ECO:0000313" key="9">
    <source>
        <dbReference type="Proteomes" id="UP000512182"/>
    </source>
</evidence>
<organism evidence="3 7">
    <name type="scientific">Escherichia coli</name>
    <dbReference type="NCBI Taxonomy" id="562"/>
    <lineage>
        <taxon>Bacteria</taxon>
        <taxon>Pseudomonadati</taxon>
        <taxon>Pseudomonadota</taxon>
        <taxon>Gammaproteobacteria</taxon>
        <taxon>Enterobacterales</taxon>
        <taxon>Enterobacteriaceae</taxon>
        <taxon>Escherichia</taxon>
    </lineage>
</organism>
<reference evidence="5 9" key="3">
    <citation type="submission" date="2020-06" db="EMBL/GenBank/DDBJ databases">
        <title>REHAB project genomes.</title>
        <authorList>
            <person name="Shaw L.P."/>
        </authorList>
    </citation>
    <scope>NUCLEOTIDE SEQUENCE [LARGE SCALE GENOMIC DNA]</scope>
    <source>
        <strain evidence="5 9">RHBSTW-00177</strain>
    </source>
</reference>
<feature type="region of interest" description="Disordered" evidence="1">
    <location>
        <begin position="51"/>
        <end position="80"/>
    </location>
</feature>
<dbReference type="Proteomes" id="UP000531761">
    <property type="component" value="Unassembled WGS sequence"/>
</dbReference>
<evidence type="ECO:0000313" key="7">
    <source>
        <dbReference type="Proteomes" id="UP000050556"/>
    </source>
</evidence>
<evidence type="ECO:0000313" key="8">
    <source>
        <dbReference type="Proteomes" id="UP000288459"/>
    </source>
</evidence>
<evidence type="ECO:0000256" key="1">
    <source>
        <dbReference type="SAM" id="MobiDB-lite"/>
    </source>
</evidence>
<dbReference type="RefSeq" id="WP_001251454.1">
    <property type="nucleotide sequence ID" value="NZ_AP018395.1"/>
</dbReference>
<reference evidence="3 7" key="1">
    <citation type="journal article" date="2015" name="Front. Microbiol.">
        <title>Genetic determinants of heat resistance in Escherichia coli.</title>
        <authorList>
            <person name="Mercer R.G."/>
            <person name="Zheng J."/>
            <person name="Garcia-Hernandez R."/>
            <person name="Ruan L."/>
            <person name="Ganzle M.G."/>
            <person name="McMullen L.M."/>
        </authorList>
    </citation>
    <scope>NUCLEOTIDE SEQUENCE [LARGE SCALE GENOMIC DNA]</scope>
    <source>
        <strain evidence="3 7">AW1.3</strain>
    </source>
</reference>
<accession>A0A0N8IW17</accession>
<evidence type="ECO:0000313" key="10">
    <source>
        <dbReference type="Proteomes" id="UP000531761"/>
    </source>
</evidence>
<dbReference type="Pfam" id="PF04606">
    <property type="entry name" value="Ogr_Delta"/>
    <property type="match status" value="1"/>
</dbReference>
<reference evidence="4 10" key="4">
    <citation type="submission" date="2020-08" db="EMBL/GenBank/DDBJ databases">
        <title>Draft genome sequences of isolates of diverse host origin from the E. coli Reference Center.</title>
        <authorList>
            <person name="Lacher D.W."/>
            <person name="Mammel M.K."/>
            <person name="Gangiredla J."/>
            <person name="Gebru S.T."/>
            <person name="Barnaba T.J."/>
            <person name="Majowicz S.A."/>
            <person name="Dudley E.G."/>
        </authorList>
    </citation>
    <scope>NUCLEOTIDE SEQUENCE [LARGE SCALE GENOMIC DNA]</scope>
    <source>
        <strain evidence="4 10">10.0349</strain>
    </source>
</reference>